<evidence type="ECO:0000313" key="1">
    <source>
        <dbReference type="EMBL" id="EFG75293.1"/>
    </source>
</evidence>
<dbReference type="HOGENOM" id="CLU_660260_0_0_11"/>
<gene>
    <name evidence="1" type="ORF">HMPREF0591_4793</name>
</gene>
<proteinExistence type="predicted"/>
<name>D5PF49_9MYCO</name>
<dbReference type="InterPro" id="IPR029058">
    <property type="entry name" value="AB_hydrolase_fold"/>
</dbReference>
<dbReference type="RefSeq" id="WP_007168782.1">
    <property type="nucleotide sequence ID" value="NZ_GG770554.1"/>
</dbReference>
<sequence length="416" mass="45060">MTLKLGDANDTVLRWRQVMNAMFGGTTDHPGLYARLHGPLPTDTNVFGERAASWQKEYESRTGQVVDGIVSDQDLIDLKVVIPRRPIWAYSAPGSGAPWNVGPPFDIGEWAKQVLHINHQPVGYPIGGYLGLMGGDPANSYLDIYALYEAEQLRLLSINPDFQASLAKRQADPNAVLVNGIDVELWFLGYSQSADFMLRFLNTHFGDGGQYAVLRDRINGALLCGSPGRQPGRTKVGNTPVGWGISRIVYPAWLNAITWSITVETPAPDFYAADADEIRPLFYEWFIRADTSLSFVIYSAQIIIPAILNLVAPFLGGLAGLGNPLAATILGAQSGLPISQISQLLGGVMGSTEAPDPKLIELLTVKGVLTNLPQLLTLLGDIQGVAAHGDYYTPRAEFGGRNGIQVACDIVAGFRR</sequence>
<keyword evidence="2" id="KW-1185">Reference proteome</keyword>
<reference evidence="1 2" key="1">
    <citation type="submission" date="2010-04" db="EMBL/GenBank/DDBJ databases">
        <authorList>
            <person name="Muzny D."/>
            <person name="Qin X."/>
            <person name="Deng J."/>
            <person name="Jiang H."/>
            <person name="Liu Y."/>
            <person name="Qu J."/>
            <person name="Song X.-Z."/>
            <person name="Zhang L."/>
            <person name="Thornton R."/>
            <person name="Coyle M."/>
            <person name="Francisco L."/>
            <person name="Jackson L."/>
            <person name="Javaid M."/>
            <person name="Korchina V."/>
            <person name="Kovar C."/>
            <person name="Mata R."/>
            <person name="Mathew T."/>
            <person name="Ngo R."/>
            <person name="Nguyen L."/>
            <person name="Nguyen N."/>
            <person name="Okwuonu G."/>
            <person name="Ongeri F."/>
            <person name="Pham C."/>
            <person name="Simmons D."/>
            <person name="Wilczek-Boney K."/>
            <person name="Hale W."/>
            <person name="Jakkamsetti A."/>
            <person name="Pham P."/>
            <person name="Ruth R."/>
            <person name="San Lucas F."/>
            <person name="Warren J."/>
            <person name="Zhang J."/>
            <person name="Zhao Z."/>
            <person name="Zhou C."/>
            <person name="Zhu D."/>
            <person name="Lee S."/>
            <person name="Bess C."/>
            <person name="Blankenburg K."/>
            <person name="Forbes L."/>
            <person name="Fu Q."/>
            <person name="Gubbala S."/>
            <person name="Hirani K."/>
            <person name="Jayaseelan J.C."/>
            <person name="Lara F."/>
            <person name="Munidasa M."/>
            <person name="Palculict T."/>
            <person name="Patil S."/>
            <person name="Pu L.-L."/>
            <person name="Saada N."/>
            <person name="Tang L."/>
            <person name="Weissenberger G."/>
            <person name="Zhu Y."/>
            <person name="Hemphill L."/>
            <person name="Shang Y."/>
            <person name="Youmans B."/>
            <person name="Ayvaz T."/>
            <person name="Ross M."/>
            <person name="Santibanez J."/>
            <person name="Aqrawi P."/>
            <person name="Gross S."/>
            <person name="Joshi V."/>
            <person name="Fowler G."/>
            <person name="Nazareth L."/>
            <person name="Reid J."/>
            <person name="Worley K."/>
            <person name="Petrosino J."/>
            <person name="Highlander S."/>
            <person name="Gibbs R."/>
        </authorList>
    </citation>
    <scope>NUCLEOTIDE SEQUENCE [LARGE SCALE GENOMIC DNA]</scope>
    <source>
        <strain evidence="1 2">ATCC BAA-614</strain>
    </source>
</reference>
<comment type="caution">
    <text evidence="1">The sequence shown here is derived from an EMBL/GenBank/DDBJ whole genome shotgun (WGS) entry which is preliminary data.</text>
</comment>
<dbReference type="AlphaFoldDB" id="D5PF49"/>
<evidence type="ECO:0008006" key="3">
    <source>
        <dbReference type="Google" id="ProtNLM"/>
    </source>
</evidence>
<dbReference type="Gene3D" id="3.40.50.1820">
    <property type="entry name" value="alpha/beta hydrolase"/>
    <property type="match status" value="1"/>
</dbReference>
<evidence type="ECO:0000313" key="2">
    <source>
        <dbReference type="Proteomes" id="UP000003653"/>
    </source>
</evidence>
<protein>
    <recommendedName>
        <fullName evidence="3">Lysin B</fullName>
    </recommendedName>
</protein>
<organism evidence="1 2">
    <name type="scientific">Mycobacterium parascrofulaceum ATCC BAA-614</name>
    <dbReference type="NCBI Taxonomy" id="525368"/>
    <lineage>
        <taxon>Bacteria</taxon>
        <taxon>Bacillati</taxon>
        <taxon>Actinomycetota</taxon>
        <taxon>Actinomycetes</taxon>
        <taxon>Mycobacteriales</taxon>
        <taxon>Mycobacteriaceae</taxon>
        <taxon>Mycobacterium</taxon>
        <taxon>Mycobacterium simiae complex</taxon>
    </lineage>
</organism>
<accession>D5PF49</accession>
<dbReference type="Proteomes" id="UP000003653">
    <property type="component" value="Unassembled WGS sequence"/>
</dbReference>
<dbReference type="EMBL" id="ADNV01000330">
    <property type="protein sequence ID" value="EFG75293.1"/>
    <property type="molecule type" value="Genomic_DNA"/>
</dbReference>